<reference evidence="3" key="1">
    <citation type="journal article" date="2023" name="Commun. Biol.">
        <title>Genome analysis of Parmales, the sister group of diatoms, reveals the evolutionary specialization of diatoms from phago-mixotrophs to photoautotrophs.</title>
        <authorList>
            <person name="Ban H."/>
            <person name="Sato S."/>
            <person name="Yoshikawa S."/>
            <person name="Yamada K."/>
            <person name="Nakamura Y."/>
            <person name="Ichinomiya M."/>
            <person name="Sato N."/>
            <person name="Blanc-Mathieu R."/>
            <person name="Endo H."/>
            <person name="Kuwata A."/>
            <person name="Ogata H."/>
        </authorList>
    </citation>
    <scope>NUCLEOTIDE SEQUENCE [LARGE SCALE GENOMIC DNA]</scope>
</reference>
<comment type="caution">
    <text evidence="2">The sequence shown here is derived from an EMBL/GenBank/DDBJ whole genome shotgun (WGS) entry which is preliminary data.</text>
</comment>
<dbReference type="SUPFAM" id="SSF53474">
    <property type="entry name" value="alpha/beta-Hydrolases"/>
    <property type="match status" value="1"/>
</dbReference>
<gene>
    <name evidence="2" type="ORF">TrCOL_g3911</name>
</gene>
<dbReference type="Pfam" id="PF12695">
    <property type="entry name" value="Abhydrolase_5"/>
    <property type="match status" value="1"/>
</dbReference>
<evidence type="ECO:0000259" key="1">
    <source>
        <dbReference type="Pfam" id="PF12695"/>
    </source>
</evidence>
<keyword evidence="3" id="KW-1185">Reference proteome</keyword>
<dbReference type="AlphaFoldDB" id="A0A9W7L7P7"/>
<protein>
    <recommendedName>
        <fullName evidence="1">Alpha/beta hydrolase fold-5 domain-containing protein</fullName>
    </recommendedName>
</protein>
<feature type="domain" description="Alpha/beta hydrolase fold-5" evidence="1">
    <location>
        <begin position="33"/>
        <end position="208"/>
    </location>
</feature>
<dbReference type="GO" id="GO:0016787">
    <property type="term" value="F:hydrolase activity"/>
    <property type="evidence" value="ECO:0007669"/>
    <property type="project" value="InterPro"/>
</dbReference>
<organism evidence="2 3">
    <name type="scientific">Triparma columacea</name>
    <dbReference type="NCBI Taxonomy" id="722753"/>
    <lineage>
        <taxon>Eukaryota</taxon>
        <taxon>Sar</taxon>
        <taxon>Stramenopiles</taxon>
        <taxon>Ochrophyta</taxon>
        <taxon>Bolidophyceae</taxon>
        <taxon>Parmales</taxon>
        <taxon>Triparmaceae</taxon>
        <taxon>Triparma</taxon>
    </lineage>
</organism>
<evidence type="ECO:0000313" key="2">
    <source>
        <dbReference type="EMBL" id="GMI38891.1"/>
    </source>
</evidence>
<proteinExistence type="predicted"/>
<evidence type="ECO:0000313" key="3">
    <source>
        <dbReference type="Proteomes" id="UP001165065"/>
    </source>
</evidence>
<dbReference type="InterPro" id="IPR029059">
    <property type="entry name" value="AB_hydrolase_5"/>
</dbReference>
<dbReference type="Gene3D" id="3.40.50.1820">
    <property type="entry name" value="alpha/beta hydrolase"/>
    <property type="match status" value="1"/>
</dbReference>
<sequence length="578" mass="63080">MRFSLLFLITAVAAWDDVILSPPADKTGDPAVLYFAQGADIRTDQYTSILADLQEKVDFPLWVGIPQCPANVAAIPFGLKNGIERVGKSMVEQGMPEPSKTFFSGHSLGGAMMPDYVADNVADTADAMVLLGSFITRKYKTGKTEEGRPQVEFPVPTLTVGGELDGLCRVSRITEALYTQITFHEDPEGAKDVMPVVVIEGMNHMQFASGEPPSFVKNNDIKSELEEEEAHLAVVSDVSAFLNGIYSGTPSEVIRNRVEESTKFVKPITDALLIEGYEQFLPPCFCETEDEYGGLQYGTCESTPTCNGGVRWTGEYSQKIMAGLDTEEAVAGLKINAVDSIHLVTEEKPSCHLPHIHGNEEDNANPGAGDTPPLCESPSGCILEVTTVTQPIYENSGEVDIWRAHFSVPWIDTGYLPITANELKTKIKSRQAIWEAAGLKNVSYVETDGFPKDGGSGDRCGEINQAAIDWALSMLPEKSRERYEQYGQKLTVGPDIGTCAAGPCWIWDPLRFKKDNDANVVNVQSVGFPSENKNKYPCGEGKLLPCSAGFHYCKLLSPARALEWMMVDGLKNVLGLNK</sequence>
<dbReference type="EMBL" id="BRYA01000093">
    <property type="protein sequence ID" value="GMI38891.1"/>
    <property type="molecule type" value="Genomic_DNA"/>
</dbReference>
<dbReference type="Proteomes" id="UP001165065">
    <property type="component" value="Unassembled WGS sequence"/>
</dbReference>
<name>A0A9W7L7P7_9STRA</name>
<dbReference type="OrthoDB" id="188124at2759"/>
<accession>A0A9W7L7P7</accession>
<dbReference type="InterPro" id="IPR029058">
    <property type="entry name" value="AB_hydrolase_fold"/>
</dbReference>